<comment type="caution">
    <text evidence="2">The sequence shown here is derived from an EMBL/GenBank/DDBJ whole genome shotgun (WGS) entry which is preliminary data.</text>
</comment>
<dbReference type="GO" id="GO:0004553">
    <property type="term" value="F:hydrolase activity, hydrolyzing O-glycosyl compounds"/>
    <property type="evidence" value="ECO:0007669"/>
    <property type="project" value="UniProtKB-ARBA"/>
</dbReference>
<reference evidence="2 3" key="1">
    <citation type="submission" date="2018-03" db="EMBL/GenBank/DDBJ databases">
        <title>Genomic Encyclopedia of Type Strains, Phase III (KMG-III): the genomes of soil and plant-associated and newly described type strains.</title>
        <authorList>
            <person name="Whitman W."/>
        </authorList>
    </citation>
    <scope>NUCLEOTIDE SEQUENCE [LARGE SCALE GENOMIC DNA]</scope>
    <source>
        <strain evidence="2 3">CGMCC 1.9313</strain>
    </source>
</reference>
<feature type="chain" id="PRO_5015555103" evidence="1">
    <location>
        <begin position="24"/>
        <end position="836"/>
    </location>
</feature>
<proteinExistence type="predicted"/>
<dbReference type="Gene3D" id="2.60.120.200">
    <property type="match status" value="1"/>
</dbReference>
<dbReference type="Pfam" id="PF13585">
    <property type="entry name" value="CHU_C"/>
    <property type="match status" value="1"/>
</dbReference>
<accession>A0A2T0U363</accession>
<dbReference type="Pfam" id="PF17963">
    <property type="entry name" value="Big_9"/>
    <property type="match status" value="2"/>
</dbReference>
<dbReference type="EMBL" id="PVTH01000006">
    <property type="protein sequence ID" value="PRY52352.1"/>
    <property type="molecule type" value="Genomic_DNA"/>
</dbReference>
<dbReference type="InterPro" id="IPR013783">
    <property type="entry name" value="Ig-like_fold"/>
</dbReference>
<evidence type="ECO:0000256" key="1">
    <source>
        <dbReference type="SAM" id="SignalP"/>
    </source>
</evidence>
<dbReference type="Gene3D" id="2.60.40.3440">
    <property type="match status" value="2"/>
</dbReference>
<dbReference type="Gene3D" id="2.60.40.10">
    <property type="entry name" value="Immunoglobulins"/>
    <property type="match status" value="1"/>
</dbReference>
<dbReference type="GO" id="GO:0005975">
    <property type="term" value="P:carbohydrate metabolic process"/>
    <property type="evidence" value="ECO:0007669"/>
    <property type="project" value="UniProtKB-ARBA"/>
</dbReference>
<dbReference type="OrthoDB" id="5726170at2"/>
<dbReference type="Proteomes" id="UP000238034">
    <property type="component" value="Unassembled WGS sequence"/>
</dbReference>
<dbReference type="NCBIfam" id="TIGR04131">
    <property type="entry name" value="Bac_Flav_CTERM"/>
    <property type="match status" value="1"/>
</dbReference>
<dbReference type="InterPro" id="IPR013320">
    <property type="entry name" value="ConA-like_dom_sf"/>
</dbReference>
<dbReference type="AlphaFoldDB" id="A0A2T0U363"/>
<feature type="signal peptide" evidence="1">
    <location>
        <begin position="1"/>
        <end position="23"/>
    </location>
</feature>
<evidence type="ECO:0000313" key="3">
    <source>
        <dbReference type="Proteomes" id="UP000238034"/>
    </source>
</evidence>
<dbReference type="SUPFAM" id="SSF49899">
    <property type="entry name" value="Concanavalin A-like lectins/glucanases"/>
    <property type="match status" value="1"/>
</dbReference>
<dbReference type="RefSeq" id="WP_106293401.1">
    <property type="nucleotide sequence ID" value="NZ_PVTH01000006.1"/>
</dbReference>
<evidence type="ECO:0000313" key="2">
    <source>
        <dbReference type="EMBL" id="PRY52352.1"/>
    </source>
</evidence>
<dbReference type="InterPro" id="IPR026341">
    <property type="entry name" value="T9SS_type_B"/>
</dbReference>
<sequence>MIKSLHLTTFLLLVMLFPNISQAQFPYNESFRNATAEGVVFGGAPSAFLTAAPGTGVNGTSIDPVGSGYLRLTNNTRNQKGFVYSTSSFPSSQGLSVDFEYYIYGGTGADGISLFLFDATANPFVIGGFGGSLGYAQITTTTPVSPGVSKGYLAIGLDEFGNFSNPTEGRQGGISGIRAGSVTLRGKGDGAALVPDNYRFLTSVRTQDLGFPLTQGGSARFSDPASPGYRRVYMELVPDPRGGYNITVRITRGGPSPISTTVIDKYYYPDIAPANLSYGIASSTGDKTNFHEIRNVEIDVINSAELAPPTAADDEITGCVGQSIFINVTQNDRSNNFGGAINRGSVDLNPAQPGIQSSFTIPGEGTFAVNTGGVVSFTPIAGFTGTSSTTYTVRDTYGAQSASASIRFTITPAPVQADAGRDTTINVGAQPRSYNLRGNSPGPGTGLWTQLTGPTAAGITGSSSPSVVVNNLVAGTYIFRWTITSTGGCVTFDDVVVTVNSLLFDAPDINVDGTVDERIVINVPVPEGGSIVITRPPANGTITIDPVTGQVIYVPNPGYSGPDDFEYVITDGDGNQSTPGVVTVIVNPPVKIGLAKALSSIVKNLDGSYNLRFTFTIVNFGNARIDQLNLTDDLVAAFPNSRFTVSGLSATGELLVNPAYNGTSDVGLLLPASSIRAEYKEAVYLDLVIYADAESATYLNTALVSGISVRNGALVTDQSTNGLAPDSRISGDPSPADPTPVSLVRQNLFIPGGFSPNNDGINDVLIIQNSLGRKIHLEIYNRWGNRIYRAADYQNDWNGRCTEGIHIGDDVPVGTYYYVIILDGKDKMSGYITINR</sequence>
<dbReference type="Pfam" id="PF22352">
    <property type="entry name" value="K319L-like_PKD"/>
    <property type="match status" value="1"/>
</dbReference>
<protein>
    <submittedName>
        <fullName evidence="2">Gliding motility-associated-like protein</fullName>
    </submittedName>
</protein>
<keyword evidence="1" id="KW-0732">Signal</keyword>
<keyword evidence="3" id="KW-1185">Reference proteome</keyword>
<gene>
    <name evidence="2" type="ORF">B0I27_106112</name>
</gene>
<organism evidence="2 3">
    <name type="scientific">Arcticibacter pallidicorallinus</name>
    <dbReference type="NCBI Taxonomy" id="1259464"/>
    <lineage>
        <taxon>Bacteria</taxon>
        <taxon>Pseudomonadati</taxon>
        <taxon>Bacteroidota</taxon>
        <taxon>Sphingobacteriia</taxon>
        <taxon>Sphingobacteriales</taxon>
        <taxon>Sphingobacteriaceae</taxon>
        <taxon>Arcticibacter</taxon>
    </lineage>
</organism>
<name>A0A2T0U363_9SPHI</name>